<dbReference type="AlphaFoldDB" id="A0A5K1H5M2"/>
<evidence type="ECO:0000313" key="2">
    <source>
        <dbReference type="EMBL" id="VVW82008.1"/>
    </source>
</evidence>
<dbReference type="Gramene" id="NC9G0276440.1">
    <property type="protein sequence ID" value="NC9G0276440.1:cds"/>
    <property type="gene ID" value="NC9G0276440"/>
</dbReference>
<proteinExistence type="predicted"/>
<protein>
    <submittedName>
        <fullName evidence="2">Uncharacterized protein</fullName>
    </submittedName>
</protein>
<evidence type="ECO:0000256" key="1">
    <source>
        <dbReference type="SAM" id="MobiDB-lite"/>
    </source>
</evidence>
<feature type="region of interest" description="Disordered" evidence="1">
    <location>
        <begin position="1"/>
        <end position="36"/>
    </location>
</feature>
<gene>
    <name evidence="2" type="ORF">NYM_LOCUS28314</name>
</gene>
<dbReference type="EMBL" id="LR721787">
    <property type="protein sequence ID" value="VVW82008.1"/>
    <property type="molecule type" value="Genomic_DNA"/>
</dbReference>
<accession>A0A5K1H5M2</accession>
<sequence>MTQSSLNAPSPLPCTTLVGMKPSSSPPEVGKEQLSRGWLRRLKQSLMEFARRYKMAPARIEANTMPKYTPKRGRGK</sequence>
<organism evidence="2">
    <name type="scientific">Nymphaea colorata</name>
    <name type="common">pocket water lily</name>
    <dbReference type="NCBI Taxonomy" id="210225"/>
    <lineage>
        <taxon>Eukaryota</taxon>
        <taxon>Viridiplantae</taxon>
        <taxon>Streptophyta</taxon>
        <taxon>Embryophyta</taxon>
        <taxon>Tracheophyta</taxon>
        <taxon>Spermatophyta</taxon>
        <taxon>Magnoliopsida</taxon>
        <taxon>Nymphaeales</taxon>
        <taxon>Nymphaeaceae</taxon>
        <taxon>Nymphaea</taxon>
    </lineage>
</organism>
<reference evidence="2" key="1">
    <citation type="submission" date="2019-09" db="EMBL/GenBank/DDBJ databases">
        <authorList>
            <person name="Zhang L."/>
        </authorList>
    </citation>
    <scope>NUCLEOTIDE SEQUENCE</scope>
</reference>
<name>A0A5K1H5M2_9MAGN</name>